<sequence>MIASCNISDFSQRISIDEVENNPFYNKLVFCIGAIYHDISDVHKGEEDIFKYLKPNEVYINDIFMMCRSMETCLDSINYAIDFISHYGSKDYCRKDFIPFDRFCLYHYDIICHKVSTLKDLYFKIINKIYRLGLEKPTWNNIKKQKDKINNEHLFTILEDNYSLMESIDNERNMSSHEGNIHLSLLNDLSIYLMLSSLQGKLPTMEYDWKYQKGSIIYKSKIKQAKKEMLEYLNIVKYNAFFVTKCFMCSLSPQLDSLLKEFFPSKTFENERTTASPTFCTMACYCKR</sequence>
<protein>
    <recommendedName>
        <fullName evidence="3">Cthe-2314-like HEPN domain-containing protein</fullName>
    </recommendedName>
</protein>
<organism evidence="1 2">
    <name type="scientific">Segatella copri</name>
    <dbReference type="NCBI Taxonomy" id="165179"/>
    <lineage>
        <taxon>Bacteria</taxon>
        <taxon>Pseudomonadati</taxon>
        <taxon>Bacteroidota</taxon>
        <taxon>Bacteroidia</taxon>
        <taxon>Bacteroidales</taxon>
        <taxon>Prevotellaceae</taxon>
        <taxon>Segatella</taxon>
    </lineage>
</organism>
<proteinExistence type="predicted"/>
<dbReference type="RefSeq" id="WP_153096883.1">
    <property type="nucleotide sequence ID" value="NZ_VZBP01000077.1"/>
</dbReference>
<comment type="caution">
    <text evidence="1">The sequence shown here is derived from an EMBL/GenBank/DDBJ whole genome shotgun (WGS) entry which is preliminary data.</text>
</comment>
<accession>A0AA90VEY9</accession>
<reference evidence="2" key="1">
    <citation type="submission" date="2019-09" db="EMBL/GenBank/DDBJ databases">
        <title>Distinct polysaccharide growth profiles of human intestinal Prevotella copri isolates.</title>
        <authorList>
            <person name="Fehlner-Peach H."/>
            <person name="Magnabosco C."/>
            <person name="Raghavan V."/>
            <person name="Scher J.U."/>
            <person name="Tett A."/>
            <person name="Cox L.M."/>
            <person name="Gottsegen C."/>
            <person name="Watters A."/>
            <person name="Wiltshire- Gordon J.D."/>
            <person name="Segata N."/>
            <person name="Bonneau R."/>
            <person name="Littman D.R."/>
        </authorList>
    </citation>
    <scope>NUCLEOTIDE SEQUENCE [LARGE SCALE GENOMIC DNA]</scope>
    <source>
        <strain evidence="2">iA624</strain>
    </source>
</reference>
<dbReference type="Proteomes" id="UP000405805">
    <property type="component" value="Unassembled WGS sequence"/>
</dbReference>
<gene>
    <name evidence="1" type="ORF">F7D57_06810</name>
</gene>
<evidence type="ECO:0008006" key="3">
    <source>
        <dbReference type="Google" id="ProtNLM"/>
    </source>
</evidence>
<name>A0AA90VEY9_9BACT</name>
<evidence type="ECO:0000313" key="1">
    <source>
        <dbReference type="EMBL" id="MQO09436.1"/>
    </source>
</evidence>
<evidence type="ECO:0000313" key="2">
    <source>
        <dbReference type="Proteomes" id="UP000405805"/>
    </source>
</evidence>
<dbReference type="AlphaFoldDB" id="A0AA90VEY9"/>
<dbReference type="EMBL" id="VZBP01000077">
    <property type="protein sequence ID" value="MQO09436.1"/>
    <property type="molecule type" value="Genomic_DNA"/>
</dbReference>